<evidence type="ECO:0000313" key="2">
    <source>
        <dbReference type="EMBL" id="SPF36165.1"/>
    </source>
</evidence>
<feature type="transmembrane region" description="Helical" evidence="1">
    <location>
        <begin position="29"/>
        <end position="47"/>
    </location>
</feature>
<keyword evidence="1" id="KW-0472">Membrane</keyword>
<proteinExistence type="predicted"/>
<name>A0A2U3K932_9FIRM</name>
<evidence type="ECO:0000256" key="1">
    <source>
        <dbReference type="SAM" id="Phobius"/>
    </source>
</evidence>
<organism evidence="2 3">
    <name type="scientific">Candidatus Desulfosporosinus infrequens</name>
    <dbReference type="NCBI Taxonomy" id="2043169"/>
    <lineage>
        <taxon>Bacteria</taxon>
        <taxon>Bacillati</taxon>
        <taxon>Bacillota</taxon>
        <taxon>Clostridia</taxon>
        <taxon>Eubacteriales</taxon>
        <taxon>Desulfitobacteriaceae</taxon>
        <taxon>Desulfosporosinus</taxon>
    </lineage>
</organism>
<accession>A0A2U3K932</accession>
<reference evidence="3" key="1">
    <citation type="submission" date="2018-02" db="EMBL/GenBank/DDBJ databases">
        <authorList>
            <person name="Hausmann B."/>
        </authorList>
    </citation>
    <scope>NUCLEOTIDE SEQUENCE [LARGE SCALE GENOMIC DNA]</scope>
    <source>
        <strain evidence="3">Peat soil MAG SbF1</strain>
    </source>
</reference>
<gene>
    <name evidence="2" type="ORF">SBF1_1590024</name>
</gene>
<keyword evidence="1" id="KW-1133">Transmembrane helix</keyword>
<feature type="transmembrane region" description="Helical" evidence="1">
    <location>
        <begin position="59"/>
        <end position="78"/>
    </location>
</feature>
<dbReference type="EMBL" id="OMOF01000067">
    <property type="protein sequence ID" value="SPF36165.1"/>
    <property type="molecule type" value="Genomic_DNA"/>
</dbReference>
<dbReference type="OrthoDB" id="2989901at2"/>
<evidence type="ECO:0000313" key="3">
    <source>
        <dbReference type="Proteomes" id="UP000238916"/>
    </source>
</evidence>
<keyword evidence="1" id="KW-0812">Transmembrane</keyword>
<dbReference type="AlphaFoldDB" id="A0A2U3K932"/>
<sequence length="125" mass="14038">MDKLEPEQRQHHGGAVIKANHGNLQVRKIVYYILGVLEVLFAFRLIFKLLGANSQSPFVSFIYTVSQAFLSPFSGIFRSTVTKGFETQSVLEPTTIIAMIVYAVLAWGIVKLIEINTPHQTTETR</sequence>
<feature type="transmembrane region" description="Helical" evidence="1">
    <location>
        <begin position="90"/>
        <end position="110"/>
    </location>
</feature>
<protein>
    <recommendedName>
        <fullName evidence="4">YGGT family protein</fullName>
    </recommendedName>
</protein>
<dbReference type="Proteomes" id="UP000238916">
    <property type="component" value="Unassembled WGS sequence"/>
</dbReference>
<evidence type="ECO:0008006" key="4">
    <source>
        <dbReference type="Google" id="ProtNLM"/>
    </source>
</evidence>